<protein>
    <submittedName>
        <fullName evidence="3">Uncharacterized protein DUF4129</fullName>
    </submittedName>
</protein>
<dbReference type="InterPro" id="IPR025403">
    <property type="entry name" value="TgpA-like_C"/>
</dbReference>
<dbReference type="RefSeq" id="WP_144564916.1">
    <property type="nucleotide sequence ID" value="NZ_VIVN01000005.1"/>
</dbReference>
<reference evidence="3 4" key="1">
    <citation type="submission" date="2019-06" db="EMBL/GenBank/DDBJ databases">
        <title>Sorghum-associated microbial communities from plants grown in Nebraska, USA.</title>
        <authorList>
            <person name="Schachtman D."/>
        </authorList>
    </citation>
    <scope>NUCLEOTIDE SEQUENCE [LARGE SCALE GENOMIC DNA]</scope>
    <source>
        <strain evidence="3 4">2482</strain>
    </source>
</reference>
<sequence>MLNANKARDDLGEILQKKEYQVYYDHSKGVIATWWEKAKEWIASQLEKLFPSINSASSASSAILITIIVIVILLLAFAAFILIRNTRRNQLTRNQKPLQSLKERNWTYVRYLEESEKLESLDDYTESTRHLFLAMLLYYHDKEWLEARIWKTNWDYYDELRKVSQQNAEEFYELAHFFEDAAYGERKVSPEEYRPFRTKIRDILGSRGMESIQ</sequence>
<evidence type="ECO:0000313" key="4">
    <source>
        <dbReference type="Proteomes" id="UP000319671"/>
    </source>
</evidence>
<evidence type="ECO:0000259" key="2">
    <source>
        <dbReference type="Pfam" id="PF13559"/>
    </source>
</evidence>
<dbReference type="AlphaFoldDB" id="A0A561DEA5"/>
<gene>
    <name evidence="3" type="ORF">FB550_10573</name>
</gene>
<keyword evidence="1" id="KW-1133">Transmembrane helix</keyword>
<feature type="transmembrane region" description="Helical" evidence="1">
    <location>
        <begin position="59"/>
        <end position="83"/>
    </location>
</feature>
<dbReference type="Pfam" id="PF13559">
    <property type="entry name" value="DUF4129"/>
    <property type="match status" value="1"/>
</dbReference>
<keyword evidence="1" id="KW-0472">Membrane</keyword>
<organism evidence="3 4">
    <name type="scientific">Neobacillus bataviensis</name>
    <dbReference type="NCBI Taxonomy" id="220685"/>
    <lineage>
        <taxon>Bacteria</taxon>
        <taxon>Bacillati</taxon>
        <taxon>Bacillota</taxon>
        <taxon>Bacilli</taxon>
        <taxon>Bacillales</taxon>
        <taxon>Bacillaceae</taxon>
        <taxon>Neobacillus</taxon>
    </lineage>
</organism>
<proteinExistence type="predicted"/>
<evidence type="ECO:0000256" key="1">
    <source>
        <dbReference type="SAM" id="Phobius"/>
    </source>
</evidence>
<dbReference type="Proteomes" id="UP000319671">
    <property type="component" value="Unassembled WGS sequence"/>
</dbReference>
<dbReference type="EMBL" id="VIVN01000005">
    <property type="protein sequence ID" value="TWE01707.1"/>
    <property type="molecule type" value="Genomic_DNA"/>
</dbReference>
<feature type="domain" description="Protein-glutamine gamma-glutamyltransferase-like C-terminal" evidence="2">
    <location>
        <begin position="132"/>
        <end position="198"/>
    </location>
</feature>
<accession>A0A561DEA5</accession>
<keyword evidence="4" id="KW-1185">Reference proteome</keyword>
<evidence type="ECO:0000313" key="3">
    <source>
        <dbReference type="EMBL" id="TWE01707.1"/>
    </source>
</evidence>
<name>A0A561DEA5_9BACI</name>
<keyword evidence="1" id="KW-0812">Transmembrane</keyword>
<comment type="caution">
    <text evidence="3">The sequence shown here is derived from an EMBL/GenBank/DDBJ whole genome shotgun (WGS) entry which is preliminary data.</text>
</comment>